<proteinExistence type="predicted"/>
<protein>
    <submittedName>
        <fullName evidence="2">Heat shock protein 70</fullName>
    </submittedName>
</protein>
<name>A0AC35G5Q9_9BILA</name>
<evidence type="ECO:0000313" key="2">
    <source>
        <dbReference type="WBParaSite" id="PS1159_v2.g2431.t1"/>
    </source>
</evidence>
<accession>A0AC35G5Q9</accession>
<evidence type="ECO:0000313" key="1">
    <source>
        <dbReference type="Proteomes" id="UP000887580"/>
    </source>
</evidence>
<dbReference type="WBParaSite" id="PS1159_v2.g2431.t1">
    <property type="protein sequence ID" value="PS1159_v2.g2431.t1"/>
    <property type="gene ID" value="PS1159_v2.g2431"/>
</dbReference>
<dbReference type="Proteomes" id="UP000887580">
    <property type="component" value="Unplaced"/>
</dbReference>
<reference evidence="2" key="1">
    <citation type="submission" date="2022-11" db="UniProtKB">
        <authorList>
            <consortium name="WormBaseParasite"/>
        </authorList>
    </citation>
    <scope>IDENTIFICATION</scope>
</reference>
<organism evidence="1 2">
    <name type="scientific">Panagrolaimus sp. PS1159</name>
    <dbReference type="NCBI Taxonomy" id="55785"/>
    <lineage>
        <taxon>Eukaryota</taxon>
        <taxon>Metazoa</taxon>
        <taxon>Ecdysozoa</taxon>
        <taxon>Nematoda</taxon>
        <taxon>Chromadorea</taxon>
        <taxon>Rhabditida</taxon>
        <taxon>Tylenchina</taxon>
        <taxon>Panagrolaimomorpha</taxon>
        <taxon>Panagrolaimoidea</taxon>
        <taxon>Panagrolaimidae</taxon>
        <taxon>Panagrolaimus</taxon>
    </lineage>
</organism>
<sequence length="603" mass="67454">MPIDVSEVIGIDLGTTFSVVGIWKGEGVEIIFSKEGYRTVPSCVSYTSNEILVGNAAKDKMEQNWENTVYDVKRLIGKAYDPTMAEKMGWLFTVKEGSNSCPAIHVKYQNQPHTVSPEEVSAIILKKMKETVERNIGKSISKAVISVPAYFLNFQKQATINAAKIAELEVIQLITEPAAAAYAYGFDNKEYNNQNILVFDFGGGTFDVLVIEINNGIFTEKSPHGDTQLGGRDIDTILVNHFIEILKKEYGCDELNERKRQKLLKQCVKLKKELSGAHEAELYLGDILPCIPTGKEEYISISRDIFNKLCHEIFEKVISITKNCLNDAKMKSSDIHKVLLIGGSSRIPKLEEELGNIFGKDKLDMSIHPDEAVAYGAAIRAAQLCAKTASATPKIELIEATPLSLGVALINERFTVVIPRNESYPCCKTKTFCTTKNNQECIKFAIYQGERPMIENNSKLGEIKLNNLSPGLAGSVKCDVTFELNENGILKVTATHKNEKAECNIIQNKPSQKSIEDSLKEAKMFKEQDDKVAKAMIAKTHLEQSIEKVKYKLLTEKTMANQQKTELQEAVNEAEKWLTNTSSMEKEVYEKKKKDFETFTKLI</sequence>